<accession>A0A4Y2F7H0</accession>
<organism evidence="1 2">
    <name type="scientific">Araneus ventricosus</name>
    <name type="common">Orbweaver spider</name>
    <name type="synonym">Epeira ventricosa</name>
    <dbReference type="NCBI Taxonomy" id="182803"/>
    <lineage>
        <taxon>Eukaryota</taxon>
        <taxon>Metazoa</taxon>
        <taxon>Ecdysozoa</taxon>
        <taxon>Arthropoda</taxon>
        <taxon>Chelicerata</taxon>
        <taxon>Arachnida</taxon>
        <taxon>Araneae</taxon>
        <taxon>Araneomorphae</taxon>
        <taxon>Entelegynae</taxon>
        <taxon>Araneoidea</taxon>
        <taxon>Araneidae</taxon>
        <taxon>Araneus</taxon>
    </lineage>
</organism>
<evidence type="ECO:0000313" key="1">
    <source>
        <dbReference type="EMBL" id="GBM37161.1"/>
    </source>
</evidence>
<dbReference type="Proteomes" id="UP000499080">
    <property type="component" value="Unassembled WGS sequence"/>
</dbReference>
<protein>
    <submittedName>
        <fullName evidence="1">Uncharacterized protein</fullName>
    </submittedName>
</protein>
<sequence>MNTNSSLIAADTGRTELLTSLGQLELRITVLLLVKILGELKMKIHPTKHVLWHCGDSMLSKDSENHVRIFQTKLLYYRWPWSFYLPTPLAVTTFNKEEEFNIERSIA</sequence>
<dbReference type="AlphaFoldDB" id="A0A4Y2F7H0"/>
<proteinExistence type="predicted"/>
<gene>
    <name evidence="1" type="ORF">AVEN_205599_1</name>
</gene>
<reference evidence="1 2" key="1">
    <citation type="journal article" date="2019" name="Sci. Rep.">
        <title>Orb-weaving spider Araneus ventricosus genome elucidates the spidroin gene catalogue.</title>
        <authorList>
            <person name="Kono N."/>
            <person name="Nakamura H."/>
            <person name="Ohtoshi R."/>
            <person name="Moran D.A.P."/>
            <person name="Shinohara A."/>
            <person name="Yoshida Y."/>
            <person name="Fujiwara M."/>
            <person name="Mori M."/>
            <person name="Tomita M."/>
            <person name="Arakawa K."/>
        </authorList>
    </citation>
    <scope>NUCLEOTIDE SEQUENCE [LARGE SCALE GENOMIC DNA]</scope>
</reference>
<evidence type="ECO:0000313" key="2">
    <source>
        <dbReference type="Proteomes" id="UP000499080"/>
    </source>
</evidence>
<keyword evidence="2" id="KW-1185">Reference proteome</keyword>
<comment type="caution">
    <text evidence="1">The sequence shown here is derived from an EMBL/GenBank/DDBJ whole genome shotgun (WGS) entry which is preliminary data.</text>
</comment>
<name>A0A4Y2F7H0_ARAVE</name>
<dbReference type="EMBL" id="BGPR01000830">
    <property type="protein sequence ID" value="GBM37161.1"/>
    <property type="molecule type" value="Genomic_DNA"/>
</dbReference>